<sequence>MQEKHRPAPYEDSPPLNLKSMTTSERGKYYRRRRKLYGAHLKEQVASLREEIAALTVSRQVQQELVLSQRSSPLGAAALVVNERLGDARGAGYHRPATRWQRGFRHAAMTESVRFGEFLGVDLVLAQWGRYSLFHAAIEWTMKSLDVIQLAEPRERTADNRYDDGPLVVSIAATLRVRFSRHTIE</sequence>
<proteinExistence type="predicted"/>
<evidence type="ECO:0000313" key="3">
    <source>
        <dbReference type="Proteomes" id="UP000694044"/>
    </source>
</evidence>
<dbReference type="EMBL" id="JAGDFM010000478">
    <property type="protein sequence ID" value="KAG7377831.1"/>
    <property type="molecule type" value="Genomic_DNA"/>
</dbReference>
<dbReference type="Proteomes" id="UP000694044">
    <property type="component" value="Unassembled WGS sequence"/>
</dbReference>
<organism evidence="2 3">
    <name type="scientific">Phytophthora pseudosyringae</name>
    <dbReference type="NCBI Taxonomy" id="221518"/>
    <lineage>
        <taxon>Eukaryota</taxon>
        <taxon>Sar</taxon>
        <taxon>Stramenopiles</taxon>
        <taxon>Oomycota</taxon>
        <taxon>Peronosporomycetes</taxon>
        <taxon>Peronosporales</taxon>
        <taxon>Peronosporaceae</taxon>
        <taxon>Phytophthora</taxon>
    </lineage>
</organism>
<name>A0A8T1V9U0_9STRA</name>
<dbReference type="AlphaFoldDB" id="A0A8T1V9U0"/>
<feature type="region of interest" description="Disordered" evidence="1">
    <location>
        <begin position="1"/>
        <end position="24"/>
    </location>
</feature>
<dbReference type="OrthoDB" id="73862at2759"/>
<evidence type="ECO:0000256" key="1">
    <source>
        <dbReference type="SAM" id="MobiDB-lite"/>
    </source>
</evidence>
<evidence type="ECO:0000313" key="2">
    <source>
        <dbReference type="EMBL" id="KAG7377831.1"/>
    </source>
</evidence>
<protein>
    <recommendedName>
        <fullName evidence="4">BZIP domain-containing protein</fullName>
    </recommendedName>
</protein>
<comment type="caution">
    <text evidence="2">The sequence shown here is derived from an EMBL/GenBank/DDBJ whole genome shotgun (WGS) entry which is preliminary data.</text>
</comment>
<gene>
    <name evidence="2" type="ORF">PHYPSEUDO_010937</name>
</gene>
<evidence type="ECO:0008006" key="4">
    <source>
        <dbReference type="Google" id="ProtNLM"/>
    </source>
</evidence>
<keyword evidence="3" id="KW-1185">Reference proteome</keyword>
<accession>A0A8T1V9U0</accession>
<reference evidence="2" key="1">
    <citation type="submission" date="2021-02" db="EMBL/GenBank/DDBJ databases">
        <authorList>
            <person name="Palmer J.M."/>
        </authorList>
    </citation>
    <scope>NUCLEOTIDE SEQUENCE</scope>
    <source>
        <strain evidence="2">SCRP734</strain>
    </source>
</reference>